<comment type="function">
    <text evidence="2 13">Catalyzes the transfer of a dimethylallyl group onto the adenine at position 37 in tRNAs that read codons beginning with uridine, leading to the formation of N6-(dimethylallyl)adenosine (i(6)A).</text>
</comment>
<evidence type="ECO:0000313" key="16">
    <source>
        <dbReference type="Proteomes" id="UP000230970"/>
    </source>
</evidence>
<dbReference type="PANTHER" id="PTHR11088:SF60">
    <property type="entry name" value="TRNA DIMETHYLALLYLTRANSFERASE"/>
    <property type="match status" value="1"/>
</dbReference>
<gene>
    <name evidence="15" type="ORF">COY34_00925</name>
</gene>
<dbReference type="PANTHER" id="PTHR11088">
    <property type="entry name" value="TRNA DIMETHYLALLYLTRANSFERASE"/>
    <property type="match status" value="1"/>
</dbReference>
<dbReference type="GO" id="GO:0005524">
    <property type="term" value="F:ATP binding"/>
    <property type="evidence" value="ECO:0007669"/>
    <property type="project" value="UniProtKB-KW"/>
</dbReference>
<evidence type="ECO:0000256" key="11">
    <source>
        <dbReference type="ARBA" id="ARBA00049563"/>
    </source>
</evidence>
<comment type="caution">
    <text evidence="15">The sequence shown here is derived from an EMBL/GenBank/DDBJ whole genome shotgun (WGS) entry which is preliminary data.</text>
</comment>
<feature type="non-terminal residue" evidence="15">
    <location>
        <position position="1"/>
    </location>
</feature>
<dbReference type="Proteomes" id="UP000230970">
    <property type="component" value="Unassembled WGS sequence"/>
</dbReference>
<evidence type="ECO:0000256" key="8">
    <source>
        <dbReference type="ARBA" id="ARBA00022741"/>
    </source>
</evidence>
<dbReference type="AlphaFoldDB" id="A0A2M7TDB3"/>
<dbReference type="Gene3D" id="3.40.50.300">
    <property type="entry name" value="P-loop containing nucleotide triphosphate hydrolases"/>
    <property type="match status" value="1"/>
</dbReference>
<keyword evidence="6 14" id="KW-0808">Transferase</keyword>
<dbReference type="NCBIfam" id="TIGR00174">
    <property type="entry name" value="miaA"/>
    <property type="match status" value="1"/>
</dbReference>
<comment type="similarity">
    <text evidence="3 14">Belongs to the IPP transferase family.</text>
</comment>
<evidence type="ECO:0000256" key="3">
    <source>
        <dbReference type="ARBA" id="ARBA00005842"/>
    </source>
</evidence>
<proteinExistence type="inferred from homology"/>
<comment type="cofactor">
    <cofactor evidence="1">
        <name>Mg(2+)</name>
        <dbReference type="ChEBI" id="CHEBI:18420"/>
    </cofactor>
</comment>
<comment type="catalytic activity">
    <reaction evidence="11 12">
        <text>adenosine(37) in tRNA + dimethylallyl diphosphate = N(6)-dimethylallyladenosine(37) in tRNA + diphosphate</text>
        <dbReference type="Rhea" id="RHEA:26482"/>
        <dbReference type="Rhea" id="RHEA-COMP:10162"/>
        <dbReference type="Rhea" id="RHEA-COMP:10375"/>
        <dbReference type="ChEBI" id="CHEBI:33019"/>
        <dbReference type="ChEBI" id="CHEBI:57623"/>
        <dbReference type="ChEBI" id="CHEBI:74411"/>
        <dbReference type="ChEBI" id="CHEBI:74415"/>
        <dbReference type="EC" id="2.5.1.75"/>
    </reaction>
</comment>
<reference evidence="16" key="1">
    <citation type="submission" date="2017-09" db="EMBL/GenBank/DDBJ databases">
        <title>Depth-based differentiation of microbial function through sediment-hosted aquifers and enrichment of novel symbionts in the deep terrestrial subsurface.</title>
        <authorList>
            <person name="Probst A.J."/>
            <person name="Ladd B."/>
            <person name="Jarett J.K."/>
            <person name="Geller-Mcgrath D.E."/>
            <person name="Sieber C.M.K."/>
            <person name="Emerson J.B."/>
            <person name="Anantharaman K."/>
            <person name="Thomas B.C."/>
            <person name="Malmstrom R."/>
            <person name="Stieglmeier M."/>
            <person name="Klingl A."/>
            <person name="Woyke T."/>
            <person name="Ryan C.M."/>
            <person name="Banfield J.F."/>
        </authorList>
    </citation>
    <scope>NUCLEOTIDE SEQUENCE [LARGE SCALE GENOMIC DNA]</scope>
</reference>
<evidence type="ECO:0000256" key="2">
    <source>
        <dbReference type="ARBA" id="ARBA00003213"/>
    </source>
</evidence>
<evidence type="ECO:0000256" key="9">
    <source>
        <dbReference type="ARBA" id="ARBA00022840"/>
    </source>
</evidence>
<evidence type="ECO:0000256" key="14">
    <source>
        <dbReference type="RuleBase" id="RU003785"/>
    </source>
</evidence>
<dbReference type="Gene3D" id="1.10.20.140">
    <property type="match status" value="1"/>
</dbReference>
<evidence type="ECO:0000256" key="13">
    <source>
        <dbReference type="RuleBase" id="RU003784"/>
    </source>
</evidence>
<keyword evidence="8 14" id="KW-0547">Nucleotide-binding</keyword>
<keyword evidence="9 14" id="KW-0067">ATP-binding</keyword>
<evidence type="ECO:0000256" key="4">
    <source>
        <dbReference type="ARBA" id="ARBA00012665"/>
    </source>
</evidence>
<evidence type="ECO:0000256" key="12">
    <source>
        <dbReference type="RuleBase" id="RU003783"/>
    </source>
</evidence>
<dbReference type="EMBL" id="PFNJ01000025">
    <property type="protein sequence ID" value="PIZ43404.1"/>
    <property type="molecule type" value="Genomic_DNA"/>
</dbReference>
<dbReference type="HAMAP" id="MF_00185">
    <property type="entry name" value="IPP_trans"/>
    <property type="match status" value="1"/>
</dbReference>
<dbReference type="Pfam" id="PF01715">
    <property type="entry name" value="IPPT"/>
    <property type="match status" value="1"/>
</dbReference>
<sequence>LPGFFFCDTLKFKMEKSNVKIPVIIITGATGVGKTDLALKMCREFGGEAVSADSRQVYQGMDIGTGKEIFDPDIRVEKQEGVWRVNGIPIYLYDVALPDEEFSVSHFRTLALDQIENISKRKKIPIVVGGTGFYLRSLVDKIDTLMIKPDRSLRRRLDQVYKEKGAKALFDELLSQNPKLAKRIDPQNPRRIIRAIEIALNPYQITKKTKEPCLEFLWIGLKLPRELLYAKADGRVEEMVRNGLLDEIKTLLEERYAWDLPVMSSIGYRQFRPYFEGTKSIDECVQKLKWDTHAYIRQQETWFKKQPEISWFNLNEQDVLKRIEREICEYLKRSDCQERLNKLK</sequence>
<dbReference type="GO" id="GO:0006400">
    <property type="term" value="P:tRNA modification"/>
    <property type="evidence" value="ECO:0007669"/>
    <property type="project" value="TreeGrafter"/>
</dbReference>
<name>A0A2M7TDB3_UNCKA</name>
<accession>A0A2M7TDB3</accession>
<dbReference type="GO" id="GO:0052381">
    <property type="term" value="F:tRNA dimethylallyltransferase activity"/>
    <property type="evidence" value="ECO:0007669"/>
    <property type="project" value="UniProtKB-EC"/>
</dbReference>
<protein>
    <recommendedName>
        <fullName evidence="5 12">tRNA dimethylallyltransferase</fullName>
        <ecNumber evidence="4 12">2.5.1.75</ecNumber>
    </recommendedName>
</protein>
<organism evidence="15 16">
    <name type="scientific">candidate division WWE3 bacterium CG_4_10_14_0_2_um_filter_42_8</name>
    <dbReference type="NCBI Taxonomy" id="1975074"/>
    <lineage>
        <taxon>Bacteria</taxon>
        <taxon>Katanobacteria</taxon>
    </lineage>
</organism>
<keyword evidence="10" id="KW-0460">Magnesium</keyword>
<evidence type="ECO:0000256" key="10">
    <source>
        <dbReference type="ARBA" id="ARBA00022842"/>
    </source>
</evidence>
<dbReference type="InterPro" id="IPR039657">
    <property type="entry name" value="Dimethylallyltransferase"/>
</dbReference>
<dbReference type="InterPro" id="IPR027417">
    <property type="entry name" value="P-loop_NTPase"/>
</dbReference>
<dbReference type="InterPro" id="IPR018022">
    <property type="entry name" value="IPT"/>
</dbReference>
<evidence type="ECO:0000256" key="7">
    <source>
        <dbReference type="ARBA" id="ARBA00022694"/>
    </source>
</evidence>
<keyword evidence="7 12" id="KW-0819">tRNA processing</keyword>
<dbReference type="EC" id="2.5.1.75" evidence="4 12"/>
<dbReference type="SUPFAM" id="SSF52540">
    <property type="entry name" value="P-loop containing nucleoside triphosphate hydrolases"/>
    <property type="match status" value="1"/>
</dbReference>
<evidence type="ECO:0000313" key="15">
    <source>
        <dbReference type="EMBL" id="PIZ43404.1"/>
    </source>
</evidence>
<evidence type="ECO:0000256" key="6">
    <source>
        <dbReference type="ARBA" id="ARBA00022679"/>
    </source>
</evidence>
<evidence type="ECO:0000256" key="1">
    <source>
        <dbReference type="ARBA" id="ARBA00001946"/>
    </source>
</evidence>
<evidence type="ECO:0000256" key="5">
    <source>
        <dbReference type="ARBA" id="ARBA00017477"/>
    </source>
</evidence>